<evidence type="ECO:0000313" key="4">
    <source>
        <dbReference type="Proteomes" id="UP001438707"/>
    </source>
</evidence>
<name>A0AAW1RE60_9CHLO</name>
<dbReference type="InterPro" id="IPR029058">
    <property type="entry name" value="AB_hydrolase_fold"/>
</dbReference>
<feature type="domain" description="AB hydrolase-1" evidence="2">
    <location>
        <begin position="78"/>
        <end position="158"/>
    </location>
</feature>
<dbReference type="Pfam" id="PF00561">
    <property type="entry name" value="Abhydrolase_1"/>
    <property type="match status" value="1"/>
</dbReference>
<dbReference type="EMBL" id="JALJOS010000013">
    <property type="protein sequence ID" value="KAK9831816.1"/>
    <property type="molecule type" value="Genomic_DNA"/>
</dbReference>
<evidence type="ECO:0000259" key="2">
    <source>
        <dbReference type="Pfam" id="PF00561"/>
    </source>
</evidence>
<dbReference type="GO" id="GO:0016787">
    <property type="term" value="F:hydrolase activity"/>
    <property type="evidence" value="ECO:0007669"/>
    <property type="project" value="UniProtKB-KW"/>
</dbReference>
<dbReference type="PANTHER" id="PTHR43798">
    <property type="entry name" value="MONOACYLGLYCEROL LIPASE"/>
    <property type="match status" value="1"/>
</dbReference>
<comment type="caution">
    <text evidence="3">The sequence shown here is derived from an EMBL/GenBank/DDBJ whole genome shotgun (WGS) entry which is preliminary data.</text>
</comment>
<keyword evidence="1" id="KW-0378">Hydrolase</keyword>
<keyword evidence="4" id="KW-1185">Reference proteome</keyword>
<dbReference type="GO" id="GO:0016020">
    <property type="term" value="C:membrane"/>
    <property type="evidence" value="ECO:0007669"/>
    <property type="project" value="TreeGrafter"/>
</dbReference>
<evidence type="ECO:0000313" key="3">
    <source>
        <dbReference type="EMBL" id="KAK9831816.1"/>
    </source>
</evidence>
<dbReference type="Proteomes" id="UP001438707">
    <property type="component" value="Unassembled WGS sequence"/>
</dbReference>
<dbReference type="SUPFAM" id="SSF53474">
    <property type="entry name" value="alpha/beta-Hydrolases"/>
    <property type="match status" value="1"/>
</dbReference>
<reference evidence="3 4" key="1">
    <citation type="journal article" date="2024" name="Nat. Commun.">
        <title>Phylogenomics reveals the evolutionary origins of lichenization in chlorophyte algae.</title>
        <authorList>
            <person name="Puginier C."/>
            <person name="Libourel C."/>
            <person name="Otte J."/>
            <person name="Skaloud P."/>
            <person name="Haon M."/>
            <person name="Grisel S."/>
            <person name="Petersen M."/>
            <person name="Berrin J.G."/>
            <person name="Delaux P.M."/>
            <person name="Dal Grande F."/>
            <person name="Keller J."/>
        </authorList>
    </citation>
    <scope>NUCLEOTIDE SEQUENCE [LARGE SCALE GENOMIC DNA]</scope>
    <source>
        <strain evidence="3 4">SAG 2145</strain>
    </source>
</reference>
<sequence>MISILARVEGRHGRQVPWQARGFARLPDRARGLGEAFRSLRLTFGGDVNTSVHELGGSGPPLLVLPANGFPSRAYLPCVEFLKRNFRCLGVDLRGNGGDTPSGVGPDVLHFADDVFRVIQALHLTGAYAIGHSVGGTAALRAQAAHPECLSAIYCFEPIIFNPFIPGVQPSASGMPREF</sequence>
<dbReference type="AlphaFoldDB" id="A0AAW1RE60"/>
<protein>
    <recommendedName>
        <fullName evidence="2">AB hydrolase-1 domain-containing protein</fullName>
    </recommendedName>
</protein>
<dbReference type="Gene3D" id="3.40.50.1820">
    <property type="entry name" value="alpha/beta hydrolase"/>
    <property type="match status" value="1"/>
</dbReference>
<evidence type="ECO:0000256" key="1">
    <source>
        <dbReference type="ARBA" id="ARBA00022801"/>
    </source>
</evidence>
<organism evidence="3 4">
    <name type="scientific">Apatococcus lobatus</name>
    <dbReference type="NCBI Taxonomy" id="904363"/>
    <lineage>
        <taxon>Eukaryota</taxon>
        <taxon>Viridiplantae</taxon>
        <taxon>Chlorophyta</taxon>
        <taxon>core chlorophytes</taxon>
        <taxon>Trebouxiophyceae</taxon>
        <taxon>Chlorellales</taxon>
        <taxon>Chlorellaceae</taxon>
        <taxon>Apatococcus</taxon>
    </lineage>
</organism>
<dbReference type="PANTHER" id="PTHR43798:SF31">
    <property type="entry name" value="AB HYDROLASE SUPERFAMILY PROTEIN YCLE"/>
    <property type="match status" value="1"/>
</dbReference>
<dbReference type="InterPro" id="IPR000073">
    <property type="entry name" value="AB_hydrolase_1"/>
</dbReference>
<gene>
    <name evidence="3" type="ORF">WJX74_010507</name>
</gene>
<dbReference type="InterPro" id="IPR050266">
    <property type="entry name" value="AB_hydrolase_sf"/>
</dbReference>
<accession>A0AAW1RE60</accession>
<proteinExistence type="predicted"/>